<organism evidence="3 4">
    <name type="scientific">Ancylobacter tetraedralis</name>
    <dbReference type="NCBI Taxonomy" id="217068"/>
    <lineage>
        <taxon>Bacteria</taxon>
        <taxon>Pseudomonadati</taxon>
        <taxon>Pseudomonadota</taxon>
        <taxon>Alphaproteobacteria</taxon>
        <taxon>Hyphomicrobiales</taxon>
        <taxon>Xanthobacteraceae</taxon>
        <taxon>Ancylobacter</taxon>
    </lineage>
</organism>
<dbReference type="InterPro" id="IPR005064">
    <property type="entry name" value="BUG"/>
</dbReference>
<comment type="similarity">
    <text evidence="1">Belongs to the UPF0065 (bug) family.</text>
</comment>
<keyword evidence="4" id="KW-1185">Reference proteome</keyword>
<sequence>MEKIKLLRRLALLLASGIVASGIAAAGAPAFAQSWPTQPVKLVVPFPPGGGTDLLARELADKLSKKFGQSFVVENRPGAGAAVGTEYVARATDGHTFLFTSSNHVTVPALNTKLRYDIFKDFKPIVLVADQASVLAVDPALPGKDLKEVLAYIKANPGKFNYGTAGIGSGQHLNTAYLQQLTGIDIVHVPLKGQGEIIAELLGKRIQVGFLVLSTSLPYFKSGEIRPLGVATAERSKFAPDIPTIEEAGVNAFVSRSWLGLLGPASTPDAVVKELNTAIVDLAKDPSYLAVTDKAGMTLVNSTPAEFEAEIRRGYEQWKQVVATANIQTQ</sequence>
<dbReference type="RefSeq" id="WP_183188181.1">
    <property type="nucleotide sequence ID" value="NZ_JACICD010000001.1"/>
</dbReference>
<accession>A0A839Z4V1</accession>
<dbReference type="Gene3D" id="3.40.190.150">
    <property type="entry name" value="Bordetella uptake gene, domain 1"/>
    <property type="match status" value="1"/>
</dbReference>
<feature type="chain" id="PRO_5032723252" evidence="2">
    <location>
        <begin position="33"/>
        <end position="330"/>
    </location>
</feature>
<proteinExistence type="inferred from homology"/>
<name>A0A839Z4V1_9HYPH</name>
<dbReference type="CDD" id="cd13578">
    <property type="entry name" value="PBP2_Bug27"/>
    <property type="match status" value="1"/>
</dbReference>
<reference evidence="3 4" key="1">
    <citation type="submission" date="2020-08" db="EMBL/GenBank/DDBJ databases">
        <title>Genomic Encyclopedia of Type Strains, Phase IV (KMG-IV): sequencing the most valuable type-strain genomes for metagenomic binning, comparative biology and taxonomic classification.</title>
        <authorList>
            <person name="Goeker M."/>
        </authorList>
    </citation>
    <scope>NUCLEOTIDE SEQUENCE [LARGE SCALE GENOMIC DNA]</scope>
    <source>
        <strain evidence="3 4">DSM 5895</strain>
    </source>
</reference>
<dbReference type="Pfam" id="PF03401">
    <property type="entry name" value="TctC"/>
    <property type="match status" value="1"/>
</dbReference>
<protein>
    <submittedName>
        <fullName evidence="3">Tripartite-type tricarboxylate transporter receptor subunit TctC</fullName>
    </submittedName>
</protein>
<keyword evidence="3" id="KW-0675">Receptor</keyword>
<dbReference type="AlphaFoldDB" id="A0A839Z4V1"/>
<comment type="caution">
    <text evidence="3">The sequence shown here is derived from an EMBL/GenBank/DDBJ whole genome shotgun (WGS) entry which is preliminary data.</text>
</comment>
<evidence type="ECO:0000313" key="3">
    <source>
        <dbReference type="EMBL" id="MBB3770023.1"/>
    </source>
</evidence>
<dbReference type="PANTHER" id="PTHR42928">
    <property type="entry name" value="TRICARBOXYLATE-BINDING PROTEIN"/>
    <property type="match status" value="1"/>
</dbReference>
<dbReference type="InterPro" id="IPR042100">
    <property type="entry name" value="Bug_dom1"/>
</dbReference>
<feature type="signal peptide" evidence="2">
    <location>
        <begin position="1"/>
        <end position="32"/>
    </location>
</feature>
<dbReference type="Gene3D" id="3.40.190.10">
    <property type="entry name" value="Periplasmic binding protein-like II"/>
    <property type="match status" value="1"/>
</dbReference>
<dbReference type="PANTHER" id="PTHR42928:SF5">
    <property type="entry name" value="BLR1237 PROTEIN"/>
    <property type="match status" value="1"/>
</dbReference>
<evidence type="ECO:0000313" key="4">
    <source>
        <dbReference type="Proteomes" id="UP000533469"/>
    </source>
</evidence>
<dbReference type="SUPFAM" id="SSF53850">
    <property type="entry name" value="Periplasmic binding protein-like II"/>
    <property type="match status" value="1"/>
</dbReference>
<dbReference type="EMBL" id="JACICD010000001">
    <property type="protein sequence ID" value="MBB3770023.1"/>
    <property type="molecule type" value="Genomic_DNA"/>
</dbReference>
<keyword evidence="2" id="KW-0732">Signal</keyword>
<dbReference type="Proteomes" id="UP000533469">
    <property type="component" value="Unassembled WGS sequence"/>
</dbReference>
<evidence type="ECO:0000256" key="2">
    <source>
        <dbReference type="SAM" id="SignalP"/>
    </source>
</evidence>
<dbReference type="PIRSF" id="PIRSF017082">
    <property type="entry name" value="YflP"/>
    <property type="match status" value="1"/>
</dbReference>
<gene>
    <name evidence="3" type="ORF">FHS55_000609</name>
</gene>
<evidence type="ECO:0000256" key="1">
    <source>
        <dbReference type="ARBA" id="ARBA00006987"/>
    </source>
</evidence>